<dbReference type="AlphaFoldDB" id="A0A1G9P5N1"/>
<proteinExistence type="predicted"/>
<dbReference type="Proteomes" id="UP000198654">
    <property type="component" value="Unassembled WGS sequence"/>
</dbReference>
<evidence type="ECO:0000256" key="3">
    <source>
        <dbReference type="ARBA" id="ARBA00022989"/>
    </source>
</evidence>
<sequence>MGLKEIAIGGIYFSPLLFYALFGLLLAMLLRTFLHRLVGHRDLLFGAWFDVSLFVTAVAGIAFLFSAAD</sequence>
<evidence type="ECO:0000256" key="4">
    <source>
        <dbReference type="ARBA" id="ARBA00023136"/>
    </source>
</evidence>
<feature type="transmembrane region" description="Helical" evidence="5">
    <location>
        <begin position="6"/>
        <end position="30"/>
    </location>
</feature>
<dbReference type="EMBL" id="FNGI01000009">
    <property type="protein sequence ID" value="SDL94192.1"/>
    <property type="molecule type" value="Genomic_DNA"/>
</dbReference>
<protein>
    <recommendedName>
        <fullName evidence="8">DUF1656 domain-containing protein</fullName>
    </recommendedName>
</protein>
<dbReference type="Pfam" id="PF07869">
    <property type="entry name" value="DUF1656"/>
    <property type="match status" value="1"/>
</dbReference>
<evidence type="ECO:0000256" key="5">
    <source>
        <dbReference type="SAM" id="Phobius"/>
    </source>
</evidence>
<keyword evidence="3 5" id="KW-1133">Transmembrane helix</keyword>
<accession>A0A1G9P5N1</accession>
<organism evidence="6 7">
    <name type="scientific">Modicisalibacter muralis</name>
    <dbReference type="NCBI Taxonomy" id="119000"/>
    <lineage>
        <taxon>Bacteria</taxon>
        <taxon>Pseudomonadati</taxon>
        <taxon>Pseudomonadota</taxon>
        <taxon>Gammaproteobacteria</taxon>
        <taxon>Oceanospirillales</taxon>
        <taxon>Halomonadaceae</taxon>
        <taxon>Modicisalibacter</taxon>
    </lineage>
</organism>
<evidence type="ECO:0000313" key="6">
    <source>
        <dbReference type="EMBL" id="SDL94192.1"/>
    </source>
</evidence>
<keyword evidence="1" id="KW-1003">Cell membrane</keyword>
<feature type="transmembrane region" description="Helical" evidence="5">
    <location>
        <begin position="42"/>
        <end position="65"/>
    </location>
</feature>
<dbReference type="OrthoDB" id="7021192at2"/>
<evidence type="ECO:0000256" key="2">
    <source>
        <dbReference type="ARBA" id="ARBA00022692"/>
    </source>
</evidence>
<evidence type="ECO:0000313" key="7">
    <source>
        <dbReference type="Proteomes" id="UP000198654"/>
    </source>
</evidence>
<keyword evidence="7" id="KW-1185">Reference proteome</keyword>
<evidence type="ECO:0008006" key="8">
    <source>
        <dbReference type="Google" id="ProtNLM"/>
    </source>
</evidence>
<keyword evidence="4 5" id="KW-0472">Membrane</keyword>
<dbReference type="InterPro" id="IPR012451">
    <property type="entry name" value="DUF1656"/>
</dbReference>
<gene>
    <name evidence="6" type="ORF">SAMN05661010_02929</name>
</gene>
<name>A0A1G9P5N1_9GAMM</name>
<evidence type="ECO:0000256" key="1">
    <source>
        <dbReference type="ARBA" id="ARBA00022475"/>
    </source>
</evidence>
<dbReference type="STRING" id="119000.SAMN05661010_02929"/>
<reference evidence="6 7" key="1">
    <citation type="submission" date="2016-10" db="EMBL/GenBank/DDBJ databases">
        <authorList>
            <person name="de Groot N.N."/>
        </authorList>
    </citation>
    <scope>NUCLEOTIDE SEQUENCE [LARGE SCALE GENOMIC DNA]</scope>
    <source>
        <strain evidence="6 7">DSM 14789</strain>
    </source>
</reference>
<dbReference type="RefSeq" id="WP_089729877.1">
    <property type="nucleotide sequence ID" value="NZ_FNGI01000009.1"/>
</dbReference>
<keyword evidence="2 5" id="KW-0812">Transmembrane</keyword>